<dbReference type="InterPro" id="IPR050382">
    <property type="entry name" value="MFS_Na/Anion_cotransporter"/>
</dbReference>
<evidence type="ECO:0000256" key="4">
    <source>
        <dbReference type="ARBA" id="ARBA00022989"/>
    </source>
</evidence>
<dbReference type="PROSITE" id="PS50850">
    <property type="entry name" value="MFS"/>
    <property type="match status" value="1"/>
</dbReference>
<feature type="transmembrane region" description="Helical" evidence="6">
    <location>
        <begin position="96"/>
        <end position="120"/>
    </location>
</feature>
<organism evidence="8 9">
    <name type="scientific">Sphingomonas oligophenolica</name>
    <dbReference type="NCBI Taxonomy" id="301154"/>
    <lineage>
        <taxon>Bacteria</taxon>
        <taxon>Pseudomonadati</taxon>
        <taxon>Pseudomonadota</taxon>
        <taxon>Alphaproteobacteria</taxon>
        <taxon>Sphingomonadales</taxon>
        <taxon>Sphingomonadaceae</taxon>
        <taxon>Sphingomonas</taxon>
    </lineage>
</organism>
<reference evidence="8 9" key="1">
    <citation type="submission" date="2024-05" db="EMBL/GenBank/DDBJ databases">
        <authorList>
            <person name="Liu Q."/>
            <person name="Xin Y.-H."/>
        </authorList>
    </citation>
    <scope>NUCLEOTIDE SEQUENCE [LARGE SCALE GENOMIC DNA]</scope>
    <source>
        <strain evidence="8 9">CGMCC 1.10181</strain>
    </source>
</reference>
<name>A0ABU9YBR0_9SPHN</name>
<dbReference type="Proteomes" id="UP001419910">
    <property type="component" value="Unassembled WGS sequence"/>
</dbReference>
<feature type="domain" description="Major facilitator superfamily (MFS) profile" evidence="7">
    <location>
        <begin position="27"/>
        <end position="413"/>
    </location>
</feature>
<dbReference type="SUPFAM" id="SSF103473">
    <property type="entry name" value="MFS general substrate transporter"/>
    <property type="match status" value="1"/>
</dbReference>
<dbReference type="InterPro" id="IPR036259">
    <property type="entry name" value="MFS_trans_sf"/>
</dbReference>
<evidence type="ECO:0000256" key="3">
    <source>
        <dbReference type="ARBA" id="ARBA00022692"/>
    </source>
</evidence>
<dbReference type="PANTHER" id="PTHR11662">
    <property type="entry name" value="SOLUTE CARRIER FAMILY 17"/>
    <property type="match status" value="1"/>
</dbReference>
<feature type="transmembrane region" description="Helical" evidence="6">
    <location>
        <begin position="183"/>
        <end position="201"/>
    </location>
</feature>
<keyword evidence="9" id="KW-1185">Reference proteome</keyword>
<evidence type="ECO:0000313" key="8">
    <source>
        <dbReference type="EMBL" id="MEN2793244.1"/>
    </source>
</evidence>
<sequence>MALTGSNPALVGGAEQSTRGSRRRIIVIALLFATYFLTYLDRAVMATAIPFITKEFQLSSTAAGSVLSAFFFGYALMQIPSGILADRLGPARLLVVAVICWSIFTAMTGLVTSLAMLIVVRILFGLSEGPAPAAVSKAIAISVSRDQIGRSNGIVLAATLIGGAVAPAFVATIILHWGWRSAFLGLLVPGLLLALAIRGVLGGARASTPAARTEGDTGQAWRAVFGSSQMRWCFAATFFAGAANWGLQNWLPTYLLKARGFGVAEMGALASIPFAAGALGYLLGGYAGDRFFAGRRHVLILLCLSLSAIATYGAAVAPGGILSVAFMTAGFLLIGASMSTLFTLPLLLVPLEATGTAFGIVNTGAQIAGFVSPLLIGAVLDASKQNYAVALYLVVGLLLAGAVAASRIRESRSDLPSGNEVMS</sequence>
<feature type="transmembrane region" description="Helical" evidence="6">
    <location>
        <begin position="25"/>
        <end position="44"/>
    </location>
</feature>
<feature type="transmembrane region" description="Helical" evidence="6">
    <location>
        <begin position="321"/>
        <end position="348"/>
    </location>
</feature>
<dbReference type="InterPro" id="IPR020846">
    <property type="entry name" value="MFS_dom"/>
</dbReference>
<keyword evidence="2" id="KW-1003">Cell membrane</keyword>
<keyword evidence="4 6" id="KW-1133">Transmembrane helix</keyword>
<feature type="transmembrane region" description="Helical" evidence="6">
    <location>
        <begin position="56"/>
        <end position="76"/>
    </location>
</feature>
<dbReference type="Pfam" id="PF07690">
    <property type="entry name" value="MFS_1"/>
    <property type="match status" value="1"/>
</dbReference>
<comment type="caution">
    <text evidence="8">The sequence shown here is derived from an EMBL/GenBank/DDBJ whole genome shotgun (WGS) entry which is preliminary data.</text>
</comment>
<feature type="transmembrane region" description="Helical" evidence="6">
    <location>
        <begin position="386"/>
        <end position="405"/>
    </location>
</feature>
<proteinExistence type="predicted"/>
<dbReference type="InterPro" id="IPR011701">
    <property type="entry name" value="MFS"/>
</dbReference>
<keyword evidence="5 6" id="KW-0472">Membrane</keyword>
<protein>
    <submittedName>
        <fullName evidence="8">MFS transporter</fullName>
    </submittedName>
</protein>
<feature type="transmembrane region" description="Helical" evidence="6">
    <location>
        <begin position="360"/>
        <end position="380"/>
    </location>
</feature>
<feature type="transmembrane region" description="Helical" evidence="6">
    <location>
        <begin position="267"/>
        <end position="286"/>
    </location>
</feature>
<evidence type="ECO:0000256" key="6">
    <source>
        <dbReference type="SAM" id="Phobius"/>
    </source>
</evidence>
<keyword evidence="3 6" id="KW-0812">Transmembrane</keyword>
<dbReference type="CDD" id="cd17319">
    <property type="entry name" value="MFS_ExuT_GudP_like"/>
    <property type="match status" value="1"/>
</dbReference>
<accession>A0ABU9YBR0</accession>
<dbReference type="EMBL" id="JBDIME010000041">
    <property type="protein sequence ID" value="MEN2793244.1"/>
    <property type="molecule type" value="Genomic_DNA"/>
</dbReference>
<evidence type="ECO:0000259" key="7">
    <source>
        <dbReference type="PROSITE" id="PS50850"/>
    </source>
</evidence>
<evidence type="ECO:0000313" key="9">
    <source>
        <dbReference type="Proteomes" id="UP001419910"/>
    </source>
</evidence>
<feature type="transmembrane region" description="Helical" evidence="6">
    <location>
        <begin position="230"/>
        <end position="247"/>
    </location>
</feature>
<evidence type="ECO:0000256" key="5">
    <source>
        <dbReference type="ARBA" id="ARBA00023136"/>
    </source>
</evidence>
<dbReference type="PANTHER" id="PTHR11662:SF399">
    <property type="entry name" value="FI19708P1-RELATED"/>
    <property type="match status" value="1"/>
</dbReference>
<gene>
    <name evidence="8" type="ORF">ABC974_26710</name>
</gene>
<dbReference type="Gene3D" id="1.20.1250.20">
    <property type="entry name" value="MFS general substrate transporter like domains"/>
    <property type="match status" value="2"/>
</dbReference>
<dbReference type="RefSeq" id="WP_343888457.1">
    <property type="nucleotide sequence ID" value="NZ_BAAAEH010000009.1"/>
</dbReference>
<evidence type="ECO:0000256" key="2">
    <source>
        <dbReference type="ARBA" id="ARBA00022475"/>
    </source>
</evidence>
<feature type="transmembrane region" description="Helical" evidence="6">
    <location>
        <begin position="154"/>
        <end position="177"/>
    </location>
</feature>
<feature type="transmembrane region" description="Helical" evidence="6">
    <location>
        <begin position="298"/>
        <end position="315"/>
    </location>
</feature>
<evidence type="ECO:0000256" key="1">
    <source>
        <dbReference type="ARBA" id="ARBA00004651"/>
    </source>
</evidence>
<dbReference type="PIRSF" id="PIRSF002808">
    <property type="entry name" value="Hexose_phosphate_transp"/>
    <property type="match status" value="1"/>
</dbReference>
<comment type="subcellular location">
    <subcellularLocation>
        <location evidence="1">Cell membrane</location>
        <topology evidence="1">Multi-pass membrane protein</topology>
    </subcellularLocation>
</comment>
<dbReference type="InterPro" id="IPR000849">
    <property type="entry name" value="Sugar_P_transporter"/>
</dbReference>